<keyword evidence="1" id="KW-0812">Transmembrane</keyword>
<evidence type="ECO:0000313" key="4">
    <source>
        <dbReference type="Proteomes" id="UP000688137"/>
    </source>
</evidence>
<feature type="chain" id="PRO_5035866563" description="Transmembrane protein" evidence="2">
    <location>
        <begin position="17"/>
        <end position="3151"/>
    </location>
</feature>
<feature type="transmembrane region" description="Helical" evidence="1">
    <location>
        <begin position="2317"/>
        <end position="2336"/>
    </location>
</feature>
<comment type="caution">
    <text evidence="3">The sequence shown here is derived from an EMBL/GenBank/DDBJ whole genome shotgun (WGS) entry which is preliminary data.</text>
</comment>
<feature type="transmembrane region" description="Helical" evidence="1">
    <location>
        <begin position="2513"/>
        <end position="2539"/>
    </location>
</feature>
<proteinExistence type="predicted"/>
<evidence type="ECO:0000256" key="2">
    <source>
        <dbReference type="SAM" id="SignalP"/>
    </source>
</evidence>
<feature type="transmembrane region" description="Helical" evidence="1">
    <location>
        <begin position="3056"/>
        <end position="3077"/>
    </location>
</feature>
<organism evidence="3 4">
    <name type="scientific">Paramecium primaurelia</name>
    <dbReference type="NCBI Taxonomy" id="5886"/>
    <lineage>
        <taxon>Eukaryota</taxon>
        <taxon>Sar</taxon>
        <taxon>Alveolata</taxon>
        <taxon>Ciliophora</taxon>
        <taxon>Intramacronucleata</taxon>
        <taxon>Oligohymenophorea</taxon>
        <taxon>Peniculida</taxon>
        <taxon>Parameciidae</taxon>
        <taxon>Paramecium</taxon>
    </lineage>
</organism>
<evidence type="ECO:0000256" key="1">
    <source>
        <dbReference type="SAM" id="Phobius"/>
    </source>
</evidence>
<feature type="transmembrane region" description="Helical" evidence="1">
    <location>
        <begin position="2688"/>
        <end position="2707"/>
    </location>
</feature>
<feature type="transmembrane region" description="Helical" evidence="1">
    <location>
        <begin position="2649"/>
        <end position="2668"/>
    </location>
</feature>
<feature type="transmembrane region" description="Helical" evidence="1">
    <location>
        <begin position="2948"/>
        <end position="2976"/>
    </location>
</feature>
<feature type="transmembrane region" description="Helical" evidence="1">
    <location>
        <begin position="2425"/>
        <end position="2451"/>
    </location>
</feature>
<dbReference type="CDD" id="cd00064">
    <property type="entry name" value="FU"/>
    <property type="match status" value="1"/>
</dbReference>
<keyword evidence="1" id="KW-1133">Transmembrane helix</keyword>
<keyword evidence="4" id="KW-1185">Reference proteome</keyword>
<keyword evidence="2" id="KW-0732">Signal</keyword>
<dbReference type="EMBL" id="CAJJDM010000116">
    <property type="protein sequence ID" value="CAD8100637.1"/>
    <property type="molecule type" value="Genomic_DNA"/>
</dbReference>
<evidence type="ECO:0000313" key="3">
    <source>
        <dbReference type="EMBL" id="CAD8100637.1"/>
    </source>
</evidence>
<feature type="transmembrane region" description="Helical" evidence="1">
    <location>
        <begin position="2748"/>
        <end position="2769"/>
    </location>
</feature>
<feature type="signal peptide" evidence="2">
    <location>
        <begin position="1"/>
        <end position="16"/>
    </location>
</feature>
<feature type="transmembrane region" description="Helical" evidence="1">
    <location>
        <begin position="2884"/>
        <end position="2910"/>
    </location>
</feature>
<feature type="transmembrane region" description="Helical" evidence="1">
    <location>
        <begin position="2458"/>
        <end position="2477"/>
    </location>
</feature>
<feature type="transmembrane region" description="Helical" evidence="1">
    <location>
        <begin position="2625"/>
        <end position="2642"/>
    </location>
</feature>
<dbReference type="PANTHER" id="PTHR11319:SF35">
    <property type="entry name" value="OUTER MEMBRANE PROTEIN PMPC-RELATED"/>
    <property type="match status" value="1"/>
</dbReference>
<feature type="transmembrane region" description="Helical" evidence="1">
    <location>
        <begin position="3020"/>
        <end position="3041"/>
    </location>
</feature>
<gene>
    <name evidence="3" type="ORF">PPRIM_AZ9-3.1.T1130023</name>
</gene>
<dbReference type="InterPro" id="IPR006212">
    <property type="entry name" value="Furin_repeat"/>
</dbReference>
<dbReference type="PANTHER" id="PTHR11319">
    <property type="entry name" value="G PROTEIN-COUPLED RECEPTOR-RELATED"/>
    <property type="match status" value="1"/>
</dbReference>
<feature type="transmembrane region" description="Helical" evidence="1">
    <location>
        <begin position="2996"/>
        <end position="3013"/>
    </location>
</feature>
<sequence length="3151" mass="371500">MLFMNVILTILNLVHGFETIEMNPENQQLKKTITIADSNDSTNYCFTYGLWTKYNPLANIKQVGLYGLFNDYCFHLHNVVAIDSQSLNLIYYDCLDKQQKQIKKTIQFINDIDEQYKFEIIINPFEYENIWYFMQIVQWPALERFELIISQQQALKLHKIIKMKSPYSDKNLILTFGSNLIVGDSKISNIKNGDTFTYFPGYIRIQDYIEQSLSPQFDFIGHSQIIYESFKTCICNLNQNQQINDQNFSYLQQNQYISQNQNCDSFILIGWIKIRKIVQVSEVLNYQFIKISANSNNPIIEDQNLSPFQLFYYISEKENNIEITTYSYQFPDVSINFQDNPFLIQDKLSITNNITLWHYLKVELKFNQIIMDLKFYEIQNSNHFIRQYDVIQFNNYQFKIKFGNLLQYSQNYLNIDIRNFQFYNCQQQLNEYNCHYSCLTCDGPTSDDCLSCSESRIYLKQFKVCICPYNTIDENKNCQTYQDSNLQLIKKDRVNKQCKQGYFQIDNDCQKCPSIIKENMITCFECYNNPLNWQQDFNCQTSLYLSTKGSIDNSLIPEGQDKYYFDGSQLNYLYDYYILQYVSNPEIIENIYHQYHCQISLTGLICQQCQSGYILIDGVCNSQKWIRNDPICIPPDYISYSRQCKKCLIKNCIYCFEYLSYNQNICSLWPQYIISEHDFNYVRIGCALCEDNYIFDFTINLCIYQKPQLQNCQRSFIDKNSQEKCTLSIKDDFSIAPEIINCENHIQNCLQCTLNISIVIKCVICINGYIVENNQCVPNEEYLVPDYHITIWTNKIQSFILQFIPILNSYQYQQYLQQNQNQFEYCGPDCLICEYNTCQQCPLNYFKKQIKAEQGKYCSDCPQLCQACMSRSDIEIKTYQSHFRVTQENVIFTKKCIKPYLDPAIQYDPYNQISRYCFENDCQNSFVFRFSYYSCDFSRFNRLYETKINKKYLNQIGIDTLDFEFQLETYEQICYLFFPMRFTTQLKENVFTLKYTNFKIHSLTKLFIYPIYSAEFINFDEVVLSNLDFIIYSNYQFIFENESKKVKLSLLNITIDSSSFNNINSLFETQIFDSININNLTISNSIFNRSTLFKLNKQDFYGSITIIGLFLYNCTFIDSQLFYISNLQSNISIQNFNMENSSVENSQIFNFESQVVRYILFSMNQMQVNNNQFIFSIIINITNLIELRIIDLQFTQNILFNSTILSLNFRLKLNQIYIEQNIFKSSQSIIIVQKLFQQTIPCLIEKLQIIKNQFEKSSLLLIFSTYSTNNLALIIQNTQIQQNYKSTTNDIDRLFDINCYSIQLNTILITQNKNLLILFLSDIQQLQIDDIIYSGSLDQFKIPLVINDLSFIQQNKLIIIQGISSIQINNLIIKNQISIDESLFEIIQSSKDKNNQICQISLNNILFQQNILLQLNKINRLSLFRLESDLTLNNITLQNITYRFNMFHSYINHVIRTQASLLYIQSSLSSIYIQQFLGNQNTLTNSSNTFVVISSETLKLLNYTIKYQNWLNKDLWIKYYDLKLDDNNNQEDFNKIIFSTLKLNNQGGAGKLHTSIFFCIDCFFDHILAQEGFLFDITTSGQGVINLVNLTVNYAENNLESTEKYYGCLKIDSSNGQLNLNLKNAIFQYVQNRMATSILTVFPSKIQNLITIENVKIIDCLSLFNQIMNIQFSQLITNKNLVFIKNLTIIQNLQIWNTYFTQIKILSNEELNEIVQDNNALIFMENCNIQLKGLIIEGVFISPILKFINIPRLQIELLRIQNIIIFYQFTLIHVMQIANIKSIIKFQEIDIQNVSIYEVLEESNIHTNNDKNNTILIHPLRQPSLQNFLNENAKLFQLNSLQFGSIFNFKSLSNQSFFYFDRIKLMKNNCQHCEKGLMYFELEEFQEIRILSLNCIKNQIKQFGCLYFTKNKYDQTKIIVKNSNFLFNQGTQGVAITNINIYFKLISSKIIQNTASELGGGIYFEIDSNTFIVNQSIIISNIAKIGGGIYLKGLSNLNKNNFINSMLLFNQALEQGNNLIEIPSHLALFINSKEIPSTSKIINDIQTNQMKLNTYQILEQDQIRQYEELIIPSNQIIKDFQIFDIRQSKYKLFIENMELYYKNSRNELLKTFFNLTCIINQSIIIKSDSQIENQKKNKTVKFNNEKQHFDLSSLQFTLDPYQNYEHLLISIYCKFHDKEKGLMYQIKAKSLKCQLGEFYVNEGCQICQSNQGFYSVTYNTTKCSIFDKTKFSNITSNMIDLLPGYWRPHNLSDFTEECFKNQAYCQGGWLVGHNLCIPGHVGALCEECDIYDIRGFGNFYKNQWNQQCQICQDKWDGIMSLILILIWTFLSIILSLRSVNRSNKLFTQLKLIRRYHKILFKLNQDHESILIKLMINYLWTFQVIFTFNIKFSLSFYFVEQISNSSYSIASNQDCHLSKISTNPLIYIKLLMMITFIISQFNIIFLASFCYFKKMKHKYDLSILTNTLLYLYIVNYAGLMKMLSSVLSIRVISNINYIQGDVTLQFGDQNHKYWIFYCVLPGLIFFGFLIPVFILVFLLINRNNLDKIKLRKHICYLLNEYESQSYFWEQIKQLKKTIIIFILTHFETQILFKALLLGLCLLIYQILAINQKPFVTKTFNSLDLEAAQICSISIYLTAIKYICEQQNIHYATIILEISIIGLFIRLGFGNFYKNQWNQQCQICQDKWDGIMSLILILIWTFLSIILSLRSVNRSNKLFTQLKLIRRYHKILFKLNQDHESILIKLMINYLWTFQVIFTFNIKFSLSFYFVEQISNSSYSIASNQDCHLSKISTNPLIYIKLLMMITFIISQFNIIFLASFCYFKKMKHKYDLSILTNTLLYLYIVNYAGLMKMLSSVLSIRVISNINYIQGDVTLQFGDQNHKYWIFYCVLPGLIFFGFLIPVFILVFLLINRNNLDKIKLRKHICYLLNEYESQSYFWEQIKQLKKTIIIFILTHFETQILFKALLLGLCLLIYQILAINQKPFVTKTFNSLDLEAAQICSISIYLTAIKYICEQQNIHYATIILEISIIGLFIRLFYLFMQNIFRIYYKKYKIPILAYLCEIFKLIGNNFILTIYLNKILNFHKEKEQRLQNNYLKLRNYLLYFTKIQLRNSKLLTYQNISERIQTVKSSRSDFEKINFLGIGELNDHII</sequence>
<dbReference type="Proteomes" id="UP000688137">
    <property type="component" value="Unassembled WGS sequence"/>
</dbReference>
<feature type="transmembrane region" description="Helical" evidence="1">
    <location>
        <begin position="2377"/>
        <end position="2398"/>
    </location>
</feature>
<reference evidence="3" key="1">
    <citation type="submission" date="2021-01" db="EMBL/GenBank/DDBJ databases">
        <authorList>
            <consortium name="Genoscope - CEA"/>
            <person name="William W."/>
        </authorList>
    </citation>
    <scope>NUCLEOTIDE SEQUENCE</scope>
</reference>
<accession>A0A8S1PBR4</accession>
<keyword evidence="1" id="KW-0472">Membrane</keyword>
<feature type="transmembrane region" description="Helical" evidence="1">
    <location>
        <begin position="2829"/>
        <end position="2848"/>
    </location>
</feature>
<protein>
    <recommendedName>
        <fullName evidence="5">Transmembrane protein</fullName>
    </recommendedName>
</protein>
<evidence type="ECO:0008006" key="5">
    <source>
        <dbReference type="Google" id="ProtNLM"/>
    </source>
</evidence>
<name>A0A8S1PBR4_PARPR</name>
<feature type="transmembrane region" description="Helical" evidence="1">
    <location>
        <begin position="2796"/>
        <end position="2822"/>
    </location>
</feature>
<feature type="transmembrane region" description="Helical" evidence="1">
    <location>
        <begin position="2577"/>
        <end position="2605"/>
    </location>
</feature>